<comment type="caution">
    <text evidence="3">The sequence shown here is derived from an EMBL/GenBank/DDBJ whole genome shotgun (WGS) entry which is preliminary data.</text>
</comment>
<dbReference type="SUPFAM" id="SSF53756">
    <property type="entry name" value="UDP-Glycosyltransferase/glycogen phosphorylase"/>
    <property type="match status" value="1"/>
</dbReference>
<dbReference type="Pfam" id="PF13439">
    <property type="entry name" value="Glyco_transf_4"/>
    <property type="match status" value="1"/>
</dbReference>
<dbReference type="InterPro" id="IPR050194">
    <property type="entry name" value="Glycosyltransferase_grp1"/>
</dbReference>
<proteinExistence type="predicted"/>
<dbReference type="GO" id="GO:0016757">
    <property type="term" value="F:glycosyltransferase activity"/>
    <property type="evidence" value="ECO:0007669"/>
    <property type="project" value="InterPro"/>
</dbReference>
<name>A0A7M3SWS8_9FLAO</name>
<keyword evidence="4" id="KW-1185">Reference proteome</keyword>
<dbReference type="InterPro" id="IPR001296">
    <property type="entry name" value="Glyco_trans_1"/>
</dbReference>
<dbReference type="AlphaFoldDB" id="A0A7M3SWS8"/>
<evidence type="ECO:0000259" key="2">
    <source>
        <dbReference type="Pfam" id="PF13439"/>
    </source>
</evidence>
<dbReference type="Proteomes" id="UP000460416">
    <property type="component" value="Unassembled WGS sequence"/>
</dbReference>
<feature type="domain" description="Glycosyltransferase subfamily 4-like N-terminal" evidence="2">
    <location>
        <begin position="16"/>
        <end position="183"/>
    </location>
</feature>
<reference evidence="3 4" key="1">
    <citation type="submission" date="2019-07" db="EMBL/GenBank/DDBJ databases">
        <title>Gramella aestuarii sp. nov., isolated from a tidal flat, and emended description of Gramella echinicola.</title>
        <authorList>
            <person name="Liu L."/>
        </authorList>
    </citation>
    <scope>NUCLEOTIDE SEQUENCE [LARGE SCALE GENOMIC DNA]</scope>
    <source>
        <strain evidence="3 4">BS12</strain>
    </source>
</reference>
<sequence length="377" mass="42989">MEEKKSVLFIIDTLEVGGAERSILEIASRFSKYLPIVVTLFEGDALKQDYINRGIEVISLDFKSNTDHQLIINRLQGILDDIDPKIIHATLLRSCLISRALKRRESVKLINSLVNNTYGFQRYRTLSLVRATKLFYTQLRDLMSVSKVDYFFSNSETIKNTSARALRIDTSKIKVIYRGRDPEGFINVDADALRKDLKKFDETLYTCVGRLIERKGQLDLVAAFAEHLEKHPNSKLVLVGEGPLRKDLEAKITALNLKEKILLLGQRNDIPEILSLTDYFIFPSYYEGLPGALVEAMFSKTPIIASGIPENLECVDQDTSIIFSPGNVKDLVEKLELALHSDWLRKTVKGFEKAIHNFSINHIVKEYELTYDMLLEK</sequence>
<dbReference type="EMBL" id="VJVW01000001">
    <property type="protein sequence ID" value="MUP41059.1"/>
    <property type="molecule type" value="Genomic_DNA"/>
</dbReference>
<dbReference type="OrthoDB" id="9771846at2"/>
<feature type="domain" description="Glycosyl transferase family 1" evidence="1">
    <location>
        <begin position="193"/>
        <end position="346"/>
    </location>
</feature>
<dbReference type="InterPro" id="IPR028098">
    <property type="entry name" value="Glyco_trans_4-like_N"/>
</dbReference>
<dbReference type="PANTHER" id="PTHR45947">
    <property type="entry name" value="SULFOQUINOVOSYL TRANSFERASE SQD2"/>
    <property type="match status" value="1"/>
</dbReference>
<evidence type="ECO:0000313" key="4">
    <source>
        <dbReference type="Proteomes" id="UP000460416"/>
    </source>
</evidence>
<dbReference type="PANTHER" id="PTHR45947:SF3">
    <property type="entry name" value="SULFOQUINOVOSYL TRANSFERASE SQD2"/>
    <property type="match status" value="1"/>
</dbReference>
<evidence type="ECO:0000313" key="3">
    <source>
        <dbReference type="EMBL" id="MUP41059.1"/>
    </source>
</evidence>
<accession>A0A7M3SWS8</accession>
<keyword evidence="3" id="KW-0808">Transferase</keyword>
<dbReference type="Gene3D" id="3.40.50.2000">
    <property type="entry name" value="Glycogen Phosphorylase B"/>
    <property type="match status" value="2"/>
</dbReference>
<organism evidence="3 4">
    <name type="scientific">Christiangramia aestuarii</name>
    <dbReference type="NCBI Taxonomy" id="1028746"/>
    <lineage>
        <taxon>Bacteria</taxon>
        <taxon>Pseudomonadati</taxon>
        <taxon>Bacteroidota</taxon>
        <taxon>Flavobacteriia</taxon>
        <taxon>Flavobacteriales</taxon>
        <taxon>Flavobacteriaceae</taxon>
        <taxon>Christiangramia</taxon>
    </lineage>
</organism>
<evidence type="ECO:0000259" key="1">
    <source>
        <dbReference type="Pfam" id="PF00534"/>
    </source>
</evidence>
<gene>
    <name evidence="3" type="ORF">FLP08_00590</name>
</gene>
<dbReference type="Pfam" id="PF00534">
    <property type="entry name" value="Glycos_transf_1"/>
    <property type="match status" value="1"/>
</dbReference>
<dbReference type="RefSeq" id="WP_156272978.1">
    <property type="nucleotide sequence ID" value="NZ_BAABGI010000002.1"/>
</dbReference>
<protein>
    <submittedName>
        <fullName evidence="3">Glycosyltransferase</fullName>
    </submittedName>
</protein>